<keyword evidence="1" id="KW-0378">Hydrolase</keyword>
<dbReference type="InterPro" id="IPR036412">
    <property type="entry name" value="HAD-like_sf"/>
</dbReference>
<evidence type="ECO:0000313" key="1">
    <source>
        <dbReference type="EMBL" id="HFN00872.1"/>
    </source>
</evidence>
<dbReference type="AlphaFoldDB" id="A0A7C3KIM1"/>
<dbReference type="InterPro" id="IPR050155">
    <property type="entry name" value="HAD-like_hydrolase_sf"/>
</dbReference>
<dbReference type="InterPro" id="IPR023214">
    <property type="entry name" value="HAD_sf"/>
</dbReference>
<comment type="caution">
    <text evidence="1">The sequence shown here is derived from an EMBL/GenBank/DDBJ whole genome shotgun (WGS) entry which is preliminary data.</text>
</comment>
<protein>
    <submittedName>
        <fullName evidence="1">HAD family hydrolase</fullName>
    </submittedName>
</protein>
<reference evidence="1" key="1">
    <citation type="journal article" date="2020" name="mSystems">
        <title>Genome- and Community-Level Interaction Insights into Carbon Utilization and Element Cycling Functions of Hydrothermarchaeota in Hydrothermal Sediment.</title>
        <authorList>
            <person name="Zhou Z."/>
            <person name="Liu Y."/>
            <person name="Xu W."/>
            <person name="Pan J."/>
            <person name="Luo Z.H."/>
            <person name="Li M."/>
        </authorList>
    </citation>
    <scope>NUCLEOTIDE SEQUENCE [LARGE SCALE GENOMIC DNA]</scope>
    <source>
        <strain evidence="1">SpSt-418</strain>
    </source>
</reference>
<gene>
    <name evidence="1" type="ORF">ENR64_24575</name>
</gene>
<dbReference type="PANTHER" id="PTHR43434">
    <property type="entry name" value="PHOSPHOGLYCOLATE PHOSPHATASE"/>
    <property type="match status" value="1"/>
</dbReference>
<sequence length="260" mass="29424">MAVRYPTVLALDFDGVICDGLKEYFQTAWNAYCKVWQQELTVPPTELAEPFYRLRPVVETGWEMPLVIRALLRGESEANILQGWSAIAQSLIAEEQLDPKMLAATVDGIRDRWIATDLDSWLAEHRFYPGVIERLQTILDSGLQTLIVSTKEGRFIQQLLEQQGVRLGDLTILGKEIKQPKAQTLRELATASSEPPVIWFVEDRFKTLLGVQKQPDLADVSLFLADWGYNTVGERAVAEQNEGIRLISLAQFTQDFSAWV</sequence>
<dbReference type="Pfam" id="PF00702">
    <property type="entry name" value="Hydrolase"/>
    <property type="match status" value="1"/>
</dbReference>
<dbReference type="GO" id="GO:0005829">
    <property type="term" value="C:cytosol"/>
    <property type="evidence" value="ECO:0007669"/>
    <property type="project" value="TreeGrafter"/>
</dbReference>
<dbReference type="Gene3D" id="3.40.50.1000">
    <property type="entry name" value="HAD superfamily/HAD-like"/>
    <property type="match status" value="1"/>
</dbReference>
<accession>A0A7C3KIM1</accession>
<proteinExistence type="predicted"/>
<dbReference type="SUPFAM" id="SSF56784">
    <property type="entry name" value="HAD-like"/>
    <property type="match status" value="1"/>
</dbReference>
<dbReference type="EMBL" id="DSRU01000347">
    <property type="protein sequence ID" value="HFN00872.1"/>
    <property type="molecule type" value="Genomic_DNA"/>
</dbReference>
<dbReference type="GO" id="GO:0008967">
    <property type="term" value="F:phosphoglycolate phosphatase activity"/>
    <property type="evidence" value="ECO:0007669"/>
    <property type="project" value="TreeGrafter"/>
</dbReference>
<dbReference type="GO" id="GO:0006281">
    <property type="term" value="P:DNA repair"/>
    <property type="evidence" value="ECO:0007669"/>
    <property type="project" value="TreeGrafter"/>
</dbReference>
<name>A0A7C3KIM1_9CYAN</name>
<organism evidence="1">
    <name type="scientific">Oscillatoriales cyanobacterium SpSt-418</name>
    <dbReference type="NCBI Taxonomy" id="2282169"/>
    <lineage>
        <taxon>Bacteria</taxon>
        <taxon>Bacillati</taxon>
        <taxon>Cyanobacteriota</taxon>
        <taxon>Cyanophyceae</taxon>
        <taxon>Oscillatoriophycideae</taxon>
        <taxon>Oscillatoriales</taxon>
    </lineage>
</organism>
<dbReference type="PANTHER" id="PTHR43434:SF21">
    <property type="entry name" value="SLL0295 PROTEIN"/>
    <property type="match status" value="1"/>
</dbReference>